<dbReference type="STRING" id="710696.Intca_0474"/>
<dbReference type="EMBL" id="CP002343">
    <property type="protein sequence ID" value="ADU47021.1"/>
    <property type="molecule type" value="Genomic_DNA"/>
</dbReference>
<protein>
    <recommendedName>
        <fullName evidence="1">Peptidase S9 prolyl oligopeptidase catalytic domain-containing protein</fullName>
    </recommendedName>
</protein>
<sequence length="116" mass="12447">MAVAEYRRAGIPGGGWPGTFDDIRVRDFLGSPDSAPAAWRAADPVRGLPPRVPVRLVHGELDHEVPVSVTDAYVREARRLGADVTLHVVPGAGHYSLSDPQSPAWPHILVTLDGLV</sequence>
<dbReference type="eggNOG" id="COG1506">
    <property type="taxonomic scope" value="Bacteria"/>
</dbReference>
<dbReference type="Pfam" id="PF00326">
    <property type="entry name" value="Peptidase_S9"/>
    <property type="match status" value="1"/>
</dbReference>
<dbReference type="GO" id="GO:0006508">
    <property type="term" value="P:proteolysis"/>
    <property type="evidence" value="ECO:0007669"/>
    <property type="project" value="InterPro"/>
</dbReference>
<reference evidence="2 3" key="1">
    <citation type="journal article" date="2010" name="Stand. Genomic Sci.">
        <title>Complete genome sequence of Intrasporangium calvum type strain (7 KIP).</title>
        <authorList>
            <person name="Del Rio T.G."/>
            <person name="Chertkov O."/>
            <person name="Yasawong M."/>
            <person name="Lucas S."/>
            <person name="Deshpande S."/>
            <person name="Cheng J.F."/>
            <person name="Detter C."/>
            <person name="Tapia R."/>
            <person name="Han C."/>
            <person name="Goodwin L."/>
            <person name="Pitluck S."/>
            <person name="Liolios K."/>
            <person name="Ivanova N."/>
            <person name="Mavromatis K."/>
            <person name="Pati A."/>
            <person name="Chen A."/>
            <person name="Palaniappan K."/>
            <person name="Land M."/>
            <person name="Hauser L."/>
            <person name="Chang Y.J."/>
            <person name="Jeffries C.D."/>
            <person name="Rohde M."/>
            <person name="Pukall R."/>
            <person name="Sikorski J."/>
            <person name="Goker M."/>
            <person name="Woyke T."/>
            <person name="Bristow J."/>
            <person name="Eisen J.A."/>
            <person name="Markowitz V."/>
            <person name="Hugenholtz P."/>
            <person name="Kyrpides N.C."/>
            <person name="Klenk H.P."/>
            <person name="Lapidus A."/>
        </authorList>
    </citation>
    <scope>NUCLEOTIDE SEQUENCE [LARGE SCALE GENOMIC DNA]</scope>
    <source>
        <strain evidence="3">ATCC 23552 / DSM 43043 / JCM 3097 / NBRC 12989 / 7 KIP</strain>
    </source>
</reference>
<dbReference type="Proteomes" id="UP000008914">
    <property type="component" value="Chromosome"/>
</dbReference>
<proteinExistence type="predicted"/>
<evidence type="ECO:0000259" key="1">
    <source>
        <dbReference type="Pfam" id="PF00326"/>
    </source>
</evidence>
<dbReference type="RefSeq" id="WP_013491342.1">
    <property type="nucleotide sequence ID" value="NC_014830.1"/>
</dbReference>
<dbReference type="AlphaFoldDB" id="E6S8Q2"/>
<accession>E6S8Q2</accession>
<evidence type="ECO:0000313" key="2">
    <source>
        <dbReference type="EMBL" id="ADU47021.1"/>
    </source>
</evidence>
<dbReference type="Gene3D" id="3.40.50.1820">
    <property type="entry name" value="alpha/beta hydrolase"/>
    <property type="match status" value="1"/>
</dbReference>
<gene>
    <name evidence="2" type="ordered locus">Intca_0474</name>
</gene>
<name>E6S8Q2_INTC7</name>
<feature type="domain" description="Peptidase S9 prolyl oligopeptidase catalytic" evidence="1">
    <location>
        <begin position="39"/>
        <end position="100"/>
    </location>
</feature>
<keyword evidence="3" id="KW-1185">Reference proteome</keyword>
<organism evidence="2 3">
    <name type="scientific">Intrasporangium calvum (strain ATCC 23552 / DSM 43043 / JCM 3097 / NBRC 12989 / NCIMB 10167 / NRRL B-3866 / 7 KIP)</name>
    <dbReference type="NCBI Taxonomy" id="710696"/>
    <lineage>
        <taxon>Bacteria</taxon>
        <taxon>Bacillati</taxon>
        <taxon>Actinomycetota</taxon>
        <taxon>Actinomycetes</taxon>
        <taxon>Micrococcales</taxon>
        <taxon>Intrasporangiaceae</taxon>
        <taxon>Intrasporangium</taxon>
    </lineage>
</organism>
<dbReference type="InterPro" id="IPR001375">
    <property type="entry name" value="Peptidase_S9_cat"/>
</dbReference>
<evidence type="ECO:0000313" key="3">
    <source>
        <dbReference type="Proteomes" id="UP000008914"/>
    </source>
</evidence>
<dbReference type="InterPro" id="IPR029058">
    <property type="entry name" value="AB_hydrolase_fold"/>
</dbReference>
<dbReference type="GO" id="GO:0008236">
    <property type="term" value="F:serine-type peptidase activity"/>
    <property type="evidence" value="ECO:0007669"/>
    <property type="project" value="InterPro"/>
</dbReference>
<dbReference type="KEGG" id="ica:Intca_0474"/>
<dbReference type="HOGENOM" id="CLU_2093526_0_0_11"/>
<dbReference type="SUPFAM" id="SSF53474">
    <property type="entry name" value="alpha/beta-Hydrolases"/>
    <property type="match status" value="1"/>
</dbReference>